<evidence type="ECO:0000256" key="4">
    <source>
        <dbReference type="ARBA" id="ARBA00022449"/>
    </source>
</evidence>
<keyword evidence="6 10" id="KW-1133">Transmembrane helix</keyword>
<dbReference type="Pfam" id="PF00999">
    <property type="entry name" value="Na_H_Exchanger"/>
    <property type="match status" value="1"/>
</dbReference>
<feature type="transmembrane region" description="Helical" evidence="10">
    <location>
        <begin position="89"/>
        <end position="110"/>
    </location>
</feature>
<feature type="transmembrane region" description="Helical" evidence="10">
    <location>
        <begin position="196"/>
        <end position="218"/>
    </location>
</feature>
<evidence type="ECO:0000313" key="12">
    <source>
        <dbReference type="EMBL" id="KAB1648908.1"/>
    </source>
</evidence>
<evidence type="ECO:0000259" key="11">
    <source>
        <dbReference type="Pfam" id="PF00999"/>
    </source>
</evidence>
<dbReference type="GO" id="GO:0015297">
    <property type="term" value="F:antiporter activity"/>
    <property type="evidence" value="ECO:0007669"/>
    <property type="project" value="UniProtKB-KW"/>
</dbReference>
<keyword evidence="13" id="KW-1185">Reference proteome</keyword>
<protein>
    <submittedName>
        <fullName evidence="12">Cation:proton antiporter</fullName>
    </submittedName>
</protein>
<feature type="region of interest" description="Disordered" evidence="9">
    <location>
        <begin position="138"/>
        <end position="159"/>
    </location>
</feature>
<dbReference type="RefSeq" id="WP_158027462.1">
    <property type="nucleotide sequence ID" value="NZ_BMHG01000001.1"/>
</dbReference>
<organism evidence="12 13">
    <name type="scientific">Pseudoclavibacter endophyticus</name>
    <dbReference type="NCBI Taxonomy" id="1778590"/>
    <lineage>
        <taxon>Bacteria</taxon>
        <taxon>Bacillati</taxon>
        <taxon>Actinomycetota</taxon>
        <taxon>Actinomycetes</taxon>
        <taxon>Micrococcales</taxon>
        <taxon>Microbacteriaceae</taxon>
        <taxon>Pseudoclavibacter</taxon>
    </lineage>
</organism>
<keyword evidence="7" id="KW-0406">Ion transport</keyword>
<feature type="transmembrane region" description="Helical" evidence="10">
    <location>
        <begin position="344"/>
        <end position="368"/>
    </location>
</feature>
<feature type="transmembrane region" description="Helical" evidence="10">
    <location>
        <begin position="57"/>
        <end position="77"/>
    </location>
</feature>
<evidence type="ECO:0000256" key="7">
    <source>
        <dbReference type="ARBA" id="ARBA00023065"/>
    </source>
</evidence>
<dbReference type="AlphaFoldDB" id="A0A6H9WLG8"/>
<dbReference type="GO" id="GO:1902600">
    <property type="term" value="P:proton transmembrane transport"/>
    <property type="evidence" value="ECO:0007669"/>
    <property type="project" value="InterPro"/>
</dbReference>
<accession>A0A6H9WLG8</accession>
<keyword evidence="8 10" id="KW-0472">Membrane</keyword>
<reference evidence="12 13" key="1">
    <citation type="submission" date="2019-09" db="EMBL/GenBank/DDBJ databases">
        <title>Phylogeny of genus Pseudoclavibacter and closely related genus.</title>
        <authorList>
            <person name="Li Y."/>
        </authorList>
    </citation>
    <scope>NUCLEOTIDE SEQUENCE [LARGE SCALE GENOMIC DNA]</scope>
    <source>
        <strain evidence="12 13">EGI 60007</strain>
    </source>
</reference>
<dbReference type="OrthoDB" id="4413712at2"/>
<dbReference type="InterPro" id="IPR038770">
    <property type="entry name" value="Na+/solute_symporter_sf"/>
</dbReference>
<evidence type="ECO:0000256" key="8">
    <source>
        <dbReference type="ARBA" id="ARBA00023136"/>
    </source>
</evidence>
<evidence type="ECO:0000313" key="13">
    <source>
        <dbReference type="Proteomes" id="UP000431744"/>
    </source>
</evidence>
<dbReference type="PANTHER" id="PTHR43562:SF1">
    <property type="entry name" value="NA(+)_H(+) ANTIPORTER YJBQ-RELATED"/>
    <property type="match status" value="1"/>
</dbReference>
<dbReference type="Gene3D" id="1.20.1530.20">
    <property type="match status" value="1"/>
</dbReference>
<gene>
    <name evidence="12" type="ORF">F8O04_00970</name>
</gene>
<keyword evidence="4" id="KW-0050">Antiport</keyword>
<evidence type="ECO:0000256" key="1">
    <source>
        <dbReference type="ARBA" id="ARBA00004141"/>
    </source>
</evidence>
<feature type="compositionally biased region" description="Basic and acidic residues" evidence="9">
    <location>
        <begin position="141"/>
        <end position="157"/>
    </location>
</feature>
<proteinExistence type="inferred from homology"/>
<dbReference type="GO" id="GO:0016020">
    <property type="term" value="C:membrane"/>
    <property type="evidence" value="ECO:0007669"/>
    <property type="project" value="UniProtKB-SubCell"/>
</dbReference>
<evidence type="ECO:0000256" key="10">
    <source>
        <dbReference type="SAM" id="Phobius"/>
    </source>
</evidence>
<keyword evidence="5 10" id="KW-0812">Transmembrane</keyword>
<sequence length="408" mass="41612">MTFATLALICAVALIGPLLAAPRGLPVLVVVGELAVGVILGTTGFGILDPHDTTFELFADIGFALVMFVAGSSVPLVDSTLRRGVGIGALRAGIVGAVALPLGFGLDALFGTGHGPLYAVLIASSSAAFIVPALKGGSTDDGERFSETGEPEHDPRLPPEPGTIGKTVAQLLPQVAIADAVCILLLPLAIDPPRAGTAAMGALLVIAAAAAVFGVLWWTERTGARKRVKRVSEDRGLAIELRASLAILFALAAIATWSQVSIMLAGFAFGLAVAAVGPPRRLTKQLFALTEGFFAPIFYVWLGASLGLRSLFEHPESILLGFALGVAAVVAHAAGVVTRQRPSAAILTSAQLGVPIAAATTGLSLGVFDPGEDASLLLSAIVTIAVCTLAAVRVNRAQRRDAEDAGSG</sequence>
<feature type="transmembrane region" description="Helical" evidence="10">
    <location>
        <begin position="116"/>
        <end position="134"/>
    </location>
</feature>
<evidence type="ECO:0000256" key="2">
    <source>
        <dbReference type="ARBA" id="ARBA00005551"/>
    </source>
</evidence>
<dbReference type="InterPro" id="IPR006153">
    <property type="entry name" value="Cation/H_exchanger_TM"/>
</dbReference>
<feature type="transmembrane region" description="Helical" evidence="10">
    <location>
        <begin position="286"/>
        <end position="306"/>
    </location>
</feature>
<feature type="transmembrane region" description="Helical" evidence="10">
    <location>
        <begin position="374"/>
        <end position="392"/>
    </location>
</feature>
<dbReference type="EMBL" id="WBJY01000001">
    <property type="protein sequence ID" value="KAB1648908.1"/>
    <property type="molecule type" value="Genomic_DNA"/>
</dbReference>
<feature type="transmembrane region" description="Helical" evidence="10">
    <location>
        <begin position="262"/>
        <end position="279"/>
    </location>
</feature>
<evidence type="ECO:0000256" key="5">
    <source>
        <dbReference type="ARBA" id="ARBA00022692"/>
    </source>
</evidence>
<name>A0A6H9WLG8_9MICO</name>
<comment type="subcellular location">
    <subcellularLocation>
        <location evidence="1">Membrane</location>
        <topology evidence="1">Multi-pass membrane protein</topology>
    </subcellularLocation>
</comment>
<feature type="transmembrane region" description="Helical" evidence="10">
    <location>
        <begin position="318"/>
        <end position="337"/>
    </location>
</feature>
<evidence type="ECO:0000256" key="9">
    <source>
        <dbReference type="SAM" id="MobiDB-lite"/>
    </source>
</evidence>
<dbReference type="Proteomes" id="UP000431744">
    <property type="component" value="Unassembled WGS sequence"/>
</dbReference>
<dbReference type="PANTHER" id="PTHR43562">
    <property type="entry name" value="NAPA-TYPE SODIUM/HYDROGEN ANTIPORTER"/>
    <property type="match status" value="1"/>
</dbReference>
<keyword evidence="3" id="KW-0813">Transport</keyword>
<feature type="transmembrane region" description="Helical" evidence="10">
    <location>
        <begin position="239"/>
        <end position="256"/>
    </location>
</feature>
<evidence type="ECO:0000256" key="3">
    <source>
        <dbReference type="ARBA" id="ARBA00022448"/>
    </source>
</evidence>
<feature type="transmembrane region" description="Helical" evidence="10">
    <location>
        <begin position="171"/>
        <end position="190"/>
    </location>
</feature>
<comment type="similarity">
    <text evidence="2">Belongs to the monovalent cation:proton antiporter 2 (CPA2) transporter (TC 2.A.37) family.</text>
</comment>
<evidence type="ECO:0000256" key="6">
    <source>
        <dbReference type="ARBA" id="ARBA00022989"/>
    </source>
</evidence>
<comment type="caution">
    <text evidence="12">The sequence shown here is derived from an EMBL/GenBank/DDBJ whole genome shotgun (WGS) entry which is preliminary data.</text>
</comment>
<feature type="domain" description="Cation/H+ exchanger transmembrane" evidence="11">
    <location>
        <begin position="12"/>
        <end position="386"/>
    </location>
</feature>